<accession>A0A0F9I4G5</accession>
<dbReference type="AlphaFoldDB" id="A0A0F9I4G5"/>
<reference evidence="1" key="1">
    <citation type="journal article" date="2015" name="Nature">
        <title>Complex archaea that bridge the gap between prokaryotes and eukaryotes.</title>
        <authorList>
            <person name="Spang A."/>
            <person name="Saw J.H."/>
            <person name="Jorgensen S.L."/>
            <person name="Zaremba-Niedzwiedzka K."/>
            <person name="Martijn J."/>
            <person name="Lind A.E."/>
            <person name="van Eijk R."/>
            <person name="Schleper C."/>
            <person name="Guy L."/>
            <person name="Ettema T.J."/>
        </authorList>
    </citation>
    <scope>NUCLEOTIDE SEQUENCE</scope>
</reference>
<gene>
    <name evidence="1" type="ORF">LCGC14_1625250</name>
</gene>
<name>A0A0F9I4G5_9ZZZZ</name>
<dbReference type="EMBL" id="LAZR01013331">
    <property type="protein sequence ID" value="KKM22442.1"/>
    <property type="molecule type" value="Genomic_DNA"/>
</dbReference>
<proteinExistence type="predicted"/>
<protein>
    <submittedName>
        <fullName evidence="1">Uncharacterized protein</fullName>
    </submittedName>
</protein>
<comment type="caution">
    <text evidence="1">The sequence shown here is derived from an EMBL/GenBank/DDBJ whole genome shotgun (WGS) entry which is preliminary data.</text>
</comment>
<evidence type="ECO:0000313" key="1">
    <source>
        <dbReference type="EMBL" id="KKM22442.1"/>
    </source>
</evidence>
<sequence>MSYPPQGQGVSPAQMDFWSNHDDVIDLPAAAADTALPDVVVSGLPTGISLLRVVAMLKARAIENTSASGANAISGAQAIRVKKSTGTWGGDDVAAIDLPDNLWTVAASTREAGDVLIGDNDVKGEVDGDATYNLRFEDALVDYANLRLNDVMVGLRFFFERL</sequence>
<organism evidence="1">
    <name type="scientific">marine sediment metagenome</name>
    <dbReference type="NCBI Taxonomy" id="412755"/>
    <lineage>
        <taxon>unclassified sequences</taxon>
        <taxon>metagenomes</taxon>
        <taxon>ecological metagenomes</taxon>
    </lineage>
</organism>
<feature type="non-terminal residue" evidence="1">
    <location>
        <position position="1"/>
    </location>
</feature>